<name>A0A5B7JKJ5_PORTR</name>
<proteinExistence type="predicted"/>
<keyword evidence="3" id="KW-1185">Reference proteome</keyword>
<reference evidence="2 3" key="1">
    <citation type="submission" date="2019-05" db="EMBL/GenBank/DDBJ databases">
        <title>Another draft genome of Portunus trituberculatus and its Hox gene families provides insights of decapod evolution.</title>
        <authorList>
            <person name="Jeong J.-H."/>
            <person name="Song I."/>
            <person name="Kim S."/>
            <person name="Choi T."/>
            <person name="Kim D."/>
            <person name="Ryu S."/>
            <person name="Kim W."/>
        </authorList>
    </citation>
    <scope>NUCLEOTIDE SEQUENCE [LARGE SCALE GENOMIC DNA]</scope>
    <source>
        <tissue evidence="2">Muscle</tissue>
    </source>
</reference>
<gene>
    <name evidence="2" type="ORF">E2C01_092038</name>
</gene>
<dbReference type="EMBL" id="VSRR010107237">
    <property type="protein sequence ID" value="MPC96762.1"/>
    <property type="molecule type" value="Genomic_DNA"/>
</dbReference>
<evidence type="ECO:0000256" key="1">
    <source>
        <dbReference type="SAM" id="MobiDB-lite"/>
    </source>
</evidence>
<feature type="region of interest" description="Disordered" evidence="1">
    <location>
        <begin position="1"/>
        <end position="24"/>
    </location>
</feature>
<sequence length="65" mass="7373">MERGRESDGAQRTDESGTLSQGMKRVALRMTLPRLSNEAVESDDNTHYFPSEVFLRNARITHGCF</sequence>
<organism evidence="2 3">
    <name type="scientific">Portunus trituberculatus</name>
    <name type="common">Swimming crab</name>
    <name type="synonym">Neptunus trituberculatus</name>
    <dbReference type="NCBI Taxonomy" id="210409"/>
    <lineage>
        <taxon>Eukaryota</taxon>
        <taxon>Metazoa</taxon>
        <taxon>Ecdysozoa</taxon>
        <taxon>Arthropoda</taxon>
        <taxon>Crustacea</taxon>
        <taxon>Multicrustacea</taxon>
        <taxon>Malacostraca</taxon>
        <taxon>Eumalacostraca</taxon>
        <taxon>Eucarida</taxon>
        <taxon>Decapoda</taxon>
        <taxon>Pleocyemata</taxon>
        <taxon>Brachyura</taxon>
        <taxon>Eubrachyura</taxon>
        <taxon>Portunoidea</taxon>
        <taxon>Portunidae</taxon>
        <taxon>Portuninae</taxon>
        <taxon>Portunus</taxon>
    </lineage>
</organism>
<comment type="caution">
    <text evidence="2">The sequence shown here is derived from an EMBL/GenBank/DDBJ whole genome shotgun (WGS) entry which is preliminary data.</text>
</comment>
<accession>A0A5B7JKJ5</accession>
<evidence type="ECO:0000313" key="3">
    <source>
        <dbReference type="Proteomes" id="UP000324222"/>
    </source>
</evidence>
<dbReference type="Proteomes" id="UP000324222">
    <property type="component" value="Unassembled WGS sequence"/>
</dbReference>
<protein>
    <submittedName>
        <fullName evidence="2">Uncharacterized protein</fullName>
    </submittedName>
</protein>
<feature type="compositionally biased region" description="Basic and acidic residues" evidence="1">
    <location>
        <begin position="1"/>
        <end position="15"/>
    </location>
</feature>
<evidence type="ECO:0000313" key="2">
    <source>
        <dbReference type="EMBL" id="MPC96762.1"/>
    </source>
</evidence>
<dbReference type="AlphaFoldDB" id="A0A5B7JKJ5"/>